<dbReference type="Pfam" id="PF13470">
    <property type="entry name" value="PIN_3"/>
    <property type="match status" value="1"/>
</dbReference>
<evidence type="ECO:0000313" key="3">
    <source>
        <dbReference type="Proteomes" id="UP000664034"/>
    </source>
</evidence>
<feature type="domain" description="PIN" evidence="1">
    <location>
        <begin position="20"/>
        <end position="50"/>
    </location>
</feature>
<dbReference type="EMBL" id="JAFMYV010000009">
    <property type="protein sequence ID" value="MBO0938457.1"/>
    <property type="molecule type" value="Genomic_DNA"/>
</dbReference>
<comment type="caution">
    <text evidence="2">The sequence shown here is derived from an EMBL/GenBank/DDBJ whole genome shotgun (WGS) entry which is preliminary data.</text>
</comment>
<sequence>MPRLFCFVWTKYQNGVIATERVAVIADADDNRFLEAAKAGSADYIITGNTNDFLISSFGETSIVTPKVYWEQHRPL</sequence>
<organism evidence="2 3">
    <name type="scientific">Fibrella rubiginis</name>
    <dbReference type="NCBI Taxonomy" id="2817060"/>
    <lineage>
        <taxon>Bacteria</taxon>
        <taxon>Pseudomonadati</taxon>
        <taxon>Bacteroidota</taxon>
        <taxon>Cytophagia</taxon>
        <taxon>Cytophagales</taxon>
        <taxon>Spirosomataceae</taxon>
        <taxon>Fibrella</taxon>
    </lineage>
</organism>
<keyword evidence="3" id="KW-1185">Reference proteome</keyword>
<dbReference type="RefSeq" id="WP_207366061.1">
    <property type="nucleotide sequence ID" value="NZ_JAFMYV010000009.1"/>
</dbReference>
<protein>
    <recommendedName>
        <fullName evidence="1">PIN domain-containing protein</fullName>
    </recommendedName>
</protein>
<dbReference type="InterPro" id="IPR002716">
    <property type="entry name" value="PIN_dom"/>
</dbReference>
<dbReference type="Proteomes" id="UP000664034">
    <property type="component" value="Unassembled WGS sequence"/>
</dbReference>
<gene>
    <name evidence="2" type="ORF">J2I47_18035</name>
</gene>
<accession>A0A939GFZ9</accession>
<proteinExistence type="predicted"/>
<evidence type="ECO:0000259" key="1">
    <source>
        <dbReference type="Pfam" id="PF13470"/>
    </source>
</evidence>
<reference evidence="2" key="1">
    <citation type="submission" date="2021-03" db="EMBL/GenBank/DDBJ databases">
        <title>Fibrella sp. HMF5335 genome sequencing and assembly.</title>
        <authorList>
            <person name="Kang H."/>
            <person name="Kim H."/>
            <person name="Bae S."/>
            <person name="Joh K."/>
        </authorList>
    </citation>
    <scope>NUCLEOTIDE SEQUENCE</scope>
    <source>
        <strain evidence="2">HMF5335</strain>
    </source>
</reference>
<dbReference type="AlphaFoldDB" id="A0A939GFZ9"/>
<evidence type="ECO:0000313" key="2">
    <source>
        <dbReference type="EMBL" id="MBO0938457.1"/>
    </source>
</evidence>
<name>A0A939GFZ9_9BACT</name>